<dbReference type="InterPro" id="IPR051533">
    <property type="entry name" value="WaaL-like"/>
</dbReference>
<dbReference type="GO" id="GO:0016874">
    <property type="term" value="F:ligase activity"/>
    <property type="evidence" value="ECO:0007669"/>
    <property type="project" value="UniProtKB-KW"/>
</dbReference>
<feature type="transmembrane region" description="Helical" evidence="5">
    <location>
        <begin position="53"/>
        <end position="70"/>
    </location>
</feature>
<dbReference type="GO" id="GO:0016020">
    <property type="term" value="C:membrane"/>
    <property type="evidence" value="ECO:0007669"/>
    <property type="project" value="UniProtKB-SubCell"/>
</dbReference>
<comment type="subcellular location">
    <subcellularLocation>
        <location evidence="1">Membrane</location>
        <topology evidence="1">Multi-pass membrane protein</topology>
    </subcellularLocation>
</comment>
<dbReference type="Proteomes" id="UP000198611">
    <property type="component" value="Unassembled WGS sequence"/>
</dbReference>
<accession>A0A1I1RRW6</accession>
<evidence type="ECO:0000313" key="8">
    <source>
        <dbReference type="Proteomes" id="UP000198611"/>
    </source>
</evidence>
<feature type="transmembrane region" description="Helical" evidence="5">
    <location>
        <begin position="144"/>
        <end position="162"/>
    </location>
</feature>
<keyword evidence="8" id="KW-1185">Reference proteome</keyword>
<feature type="transmembrane region" description="Helical" evidence="5">
    <location>
        <begin position="233"/>
        <end position="248"/>
    </location>
</feature>
<gene>
    <name evidence="7" type="ORF">SAMN05660831_01549</name>
</gene>
<keyword evidence="7" id="KW-0436">Ligase</keyword>
<feature type="transmembrane region" description="Helical" evidence="5">
    <location>
        <begin position="212"/>
        <end position="227"/>
    </location>
</feature>
<dbReference type="PANTHER" id="PTHR37422">
    <property type="entry name" value="TEICHURONIC ACID BIOSYNTHESIS PROTEIN TUAE"/>
    <property type="match status" value="1"/>
</dbReference>
<evidence type="ECO:0000256" key="4">
    <source>
        <dbReference type="ARBA" id="ARBA00023136"/>
    </source>
</evidence>
<dbReference type="AlphaFoldDB" id="A0A1I1RRW6"/>
<evidence type="ECO:0000256" key="3">
    <source>
        <dbReference type="ARBA" id="ARBA00022989"/>
    </source>
</evidence>
<evidence type="ECO:0000313" key="7">
    <source>
        <dbReference type="EMBL" id="SFD37074.1"/>
    </source>
</evidence>
<feature type="transmembrane region" description="Helical" evidence="5">
    <location>
        <begin position="182"/>
        <end position="200"/>
    </location>
</feature>
<dbReference type="EMBL" id="FOMJ01000004">
    <property type="protein sequence ID" value="SFD37074.1"/>
    <property type="molecule type" value="Genomic_DNA"/>
</dbReference>
<feature type="transmembrane region" description="Helical" evidence="5">
    <location>
        <begin position="392"/>
        <end position="410"/>
    </location>
</feature>
<feature type="domain" description="O-antigen ligase-related" evidence="6">
    <location>
        <begin position="219"/>
        <end position="345"/>
    </location>
</feature>
<feature type="transmembrane region" description="Helical" evidence="5">
    <location>
        <begin position="363"/>
        <end position="386"/>
    </location>
</feature>
<feature type="transmembrane region" description="Helical" evidence="5">
    <location>
        <begin position="328"/>
        <end position="351"/>
    </location>
</feature>
<feature type="transmembrane region" description="Helical" evidence="5">
    <location>
        <begin position="255"/>
        <end position="273"/>
    </location>
</feature>
<organism evidence="7 8">
    <name type="scientific">Thiohalospira halophila DSM 15071</name>
    <dbReference type="NCBI Taxonomy" id="1123397"/>
    <lineage>
        <taxon>Bacteria</taxon>
        <taxon>Pseudomonadati</taxon>
        <taxon>Pseudomonadota</taxon>
        <taxon>Gammaproteobacteria</taxon>
        <taxon>Thiohalospirales</taxon>
        <taxon>Thiohalospiraceae</taxon>
        <taxon>Thiohalospira</taxon>
    </lineage>
</organism>
<keyword evidence="3 5" id="KW-1133">Transmembrane helix</keyword>
<feature type="transmembrane region" description="Helical" evidence="5">
    <location>
        <begin position="29"/>
        <end position="47"/>
    </location>
</feature>
<name>A0A1I1RRW6_9GAMM</name>
<dbReference type="OrthoDB" id="8534453at2"/>
<evidence type="ECO:0000256" key="2">
    <source>
        <dbReference type="ARBA" id="ARBA00022692"/>
    </source>
</evidence>
<proteinExistence type="predicted"/>
<protein>
    <submittedName>
        <fullName evidence="7">O-antigen ligase</fullName>
    </submittedName>
</protein>
<dbReference type="InterPro" id="IPR007016">
    <property type="entry name" value="O-antigen_ligase-rel_domated"/>
</dbReference>
<dbReference type="PANTHER" id="PTHR37422:SF13">
    <property type="entry name" value="LIPOPOLYSACCHARIDE BIOSYNTHESIS PROTEIN PA4999-RELATED"/>
    <property type="match status" value="1"/>
</dbReference>
<dbReference type="Pfam" id="PF04932">
    <property type="entry name" value="Wzy_C"/>
    <property type="match status" value="1"/>
</dbReference>
<evidence type="ECO:0000256" key="5">
    <source>
        <dbReference type="SAM" id="Phobius"/>
    </source>
</evidence>
<feature type="transmembrane region" description="Helical" evidence="5">
    <location>
        <begin position="114"/>
        <end position="132"/>
    </location>
</feature>
<evidence type="ECO:0000256" key="1">
    <source>
        <dbReference type="ARBA" id="ARBA00004141"/>
    </source>
</evidence>
<evidence type="ECO:0000259" key="6">
    <source>
        <dbReference type="Pfam" id="PF04932"/>
    </source>
</evidence>
<keyword evidence="4 5" id="KW-0472">Membrane</keyword>
<dbReference type="RefSeq" id="WP_093428187.1">
    <property type="nucleotide sequence ID" value="NZ_FOMJ01000004.1"/>
</dbReference>
<sequence length="416" mass="46286">MSSLIQSGKRACFLPLKAGGIFEEWFSRYLWASFSVFVVSVFFYSGDIRIHRSLYYILVFAPFLIVYGLRWQNVRLMLSSRLFSLVVILSLFAIASSFVRLLSTGDITNLFDSIRYGVLLLGTISITVFVASRGNQYLDYLCRAFALGAAISALIAVTNYFNEEGALTVGGRMDGVLAYAGHPIKMAELYAVAAISALALSLHSAYSRRREIFWSAVYSLCAIPIFLSQSRGPILALFVTTIVLLVAFKRWRLASGLIVLVGVGFLSIVNSLIEYRDPLYADTVWVRIAIWEAALGDWWKNPIFGTGWVGPQSVSELVRGRYHQPHNVYLAVLLQGGLLGFLLFVALLLRALYVGLGAVKNSVAIAAGFGVILFFAVNGFSISRWIYDNPDLVWLEFWVPLAFIVAREVLPCQRCN</sequence>
<reference evidence="7 8" key="1">
    <citation type="submission" date="2016-10" db="EMBL/GenBank/DDBJ databases">
        <authorList>
            <person name="de Groot N.N."/>
        </authorList>
    </citation>
    <scope>NUCLEOTIDE SEQUENCE [LARGE SCALE GENOMIC DNA]</scope>
    <source>
        <strain evidence="7 8">HL3</strain>
    </source>
</reference>
<dbReference type="STRING" id="1123397.SAMN05660831_01549"/>
<keyword evidence="2 5" id="KW-0812">Transmembrane</keyword>
<feature type="transmembrane region" description="Helical" evidence="5">
    <location>
        <begin position="82"/>
        <end position="102"/>
    </location>
</feature>